<dbReference type="PANTHER" id="PTHR33101:SF43">
    <property type="entry name" value="ROP GUANINE NUCLEOTIDE EXCHANGE FACTOR 6"/>
    <property type="match status" value="1"/>
</dbReference>
<evidence type="ECO:0000313" key="5">
    <source>
        <dbReference type="Proteomes" id="UP001642260"/>
    </source>
</evidence>
<dbReference type="Proteomes" id="UP001642260">
    <property type="component" value="Unassembled WGS sequence"/>
</dbReference>
<sequence>MAKLLLGEDMSDKWWLLLPRVPSDGLSEQSRKKLDHTHNLTNQILKACMSIKNSALAEIEVPQAYFEALPKNVSPCLGDFLYRSITSDNFSADYLLGIHWRKTLLGGMIVKEMVNQMKQFAAKDSSRERA</sequence>
<dbReference type="PROSITE" id="PS51334">
    <property type="entry name" value="PRONE"/>
    <property type="match status" value="1"/>
</dbReference>
<dbReference type="InterPro" id="IPR038937">
    <property type="entry name" value="RopGEF"/>
</dbReference>
<name>A0ABC8JZ58_ERUVS</name>
<dbReference type="Gene3D" id="1.20.58.2010">
    <property type="entry name" value="PRONE domain, subdomain 1"/>
    <property type="match status" value="1"/>
</dbReference>
<dbReference type="GO" id="GO:0005085">
    <property type="term" value="F:guanyl-nucleotide exchange factor activity"/>
    <property type="evidence" value="ECO:0007669"/>
    <property type="project" value="UniProtKB-UniRule"/>
</dbReference>
<dbReference type="PANTHER" id="PTHR33101">
    <property type="entry name" value="ROP GUANINE NUCLEOTIDE EXCHANGE FACTOR 1"/>
    <property type="match status" value="1"/>
</dbReference>
<evidence type="ECO:0000256" key="1">
    <source>
        <dbReference type="ARBA" id="ARBA00022658"/>
    </source>
</evidence>
<dbReference type="Pfam" id="PF03759">
    <property type="entry name" value="PRONE"/>
    <property type="match status" value="1"/>
</dbReference>
<keyword evidence="5" id="KW-1185">Reference proteome</keyword>
<evidence type="ECO:0000256" key="2">
    <source>
        <dbReference type="PROSITE-ProRule" id="PRU00663"/>
    </source>
</evidence>
<dbReference type="AlphaFoldDB" id="A0ABC8JZ58"/>
<dbReference type="InterPro" id="IPR005512">
    <property type="entry name" value="PRONE_dom"/>
</dbReference>
<gene>
    <name evidence="4" type="ORF">ERUC_LOCUS15547</name>
</gene>
<evidence type="ECO:0000313" key="4">
    <source>
        <dbReference type="EMBL" id="CAH8341060.1"/>
    </source>
</evidence>
<accession>A0ABC8JZ58</accession>
<dbReference type="EMBL" id="CAKOAT010145154">
    <property type="protein sequence ID" value="CAH8341060.1"/>
    <property type="molecule type" value="Genomic_DNA"/>
</dbReference>
<comment type="caution">
    <text evidence="4">The sequence shown here is derived from an EMBL/GenBank/DDBJ whole genome shotgun (WGS) entry which is preliminary data.</text>
</comment>
<organism evidence="4 5">
    <name type="scientific">Eruca vesicaria subsp. sativa</name>
    <name type="common">Garden rocket</name>
    <name type="synonym">Eruca sativa</name>
    <dbReference type="NCBI Taxonomy" id="29727"/>
    <lineage>
        <taxon>Eukaryota</taxon>
        <taxon>Viridiplantae</taxon>
        <taxon>Streptophyta</taxon>
        <taxon>Embryophyta</taxon>
        <taxon>Tracheophyta</taxon>
        <taxon>Spermatophyta</taxon>
        <taxon>Magnoliopsida</taxon>
        <taxon>eudicotyledons</taxon>
        <taxon>Gunneridae</taxon>
        <taxon>Pentapetalae</taxon>
        <taxon>rosids</taxon>
        <taxon>malvids</taxon>
        <taxon>Brassicales</taxon>
        <taxon>Brassicaceae</taxon>
        <taxon>Brassiceae</taxon>
        <taxon>Eruca</taxon>
    </lineage>
</organism>
<proteinExistence type="predicted"/>
<feature type="domain" description="PRONE" evidence="3">
    <location>
        <begin position="1"/>
        <end position="130"/>
    </location>
</feature>
<protein>
    <recommendedName>
        <fullName evidence="3">PRONE domain-containing protein</fullName>
    </recommendedName>
</protein>
<keyword evidence="1 2" id="KW-0344">Guanine-nucleotide releasing factor</keyword>
<reference evidence="4 5" key="1">
    <citation type="submission" date="2022-03" db="EMBL/GenBank/DDBJ databases">
        <authorList>
            <person name="Macdonald S."/>
            <person name="Ahmed S."/>
            <person name="Newling K."/>
        </authorList>
    </citation>
    <scope>NUCLEOTIDE SEQUENCE [LARGE SCALE GENOMIC DNA]</scope>
</reference>
<evidence type="ECO:0000259" key="3">
    <source>
        <dbReference type="PROSITE" id="PS51334"/>
    </source>
</evidence>